<keyword evidence="3" id="KW-0812">Transmembrane</keyword>
<keyword evidence="3" id="KW-0472">Membrane</keyword>
<dbReference type="SMART" id="SM01117">
    <property type="entry name" value="Cyt-b5"/>
    <property type="match status" value="1"/>
</dbReference>
<dbReference type="Gene3D" id="3.10.120.10">
    <property type="entry name" value="Cytochrome b5-like heme/steroid binding domain"/>
    <property type="match status" value="1"/>
</dbReference>
<reference evidence="5" key="1">
    <citation type="journal article" date="2023" name="Mol. Biol. Evol.">
        <title>Third-Generation Sequencing Reveals the Adaptive Role of the Epigenome in Three Deep-Sea Polychaetes.</title>
        <authorList>
            <person name="Perez M."/>
            <person name="Aroh O."/>
            <person name="Sun Y."/>
            <person name="Lan Y."/>
            <person name="Juniper S.K."/>
            <person name="Young C.R."/>
            <person name="Angers B."/>
            <person name="Qian P.Y."/>
        </authorList>
    </citation>
    <scope>NUCLEOTIDE SEQUENCE</scope>
    <source>
        <strain evidence="5">R07B-5</strain>
    </source>
</reference>
<dbReference type="GO" id="GO:0016020">
    <property type="term" value="C:membrane"/>
    <property type="evidence" value="ECO:0007669"/>
    <property type="project" value="TreeGrafter"/>
</dbReference>
<evidence type="ECO:0000256" key="3">
    <source>
        <dbReference type="SAM" id="Phobius"/>
    </source>
</evidence>
<dbReference type="Pfam" id="PF00173">
    <property type="entry name" value="Cyt-b5"/>
    <property type="match status" value="1"/>
</dbReference>
<evidence type="ECO:0000256" key="2">
    <source>
        <dbReference type="SAM" id="MobiDB-lite"/>
    </source>
</evidence>
<gene>
    <name evidence="5" type="ORF">NP493_994g01000</name>
</gene>
<comment type="caution">
    <text evidence="5">The sequence shown here is derived from an EMBL/GenBank/DDBJ whole genome shotgun (WGS) entry which is preliminary data.</text>
</comment>
<dbReference type="Proteomes" id="UP001209878">
    <property type="component" value="Unassembled WGS sequence"/>
</dbReference>
<dbReference type="InterPro" id="IPR036400">
    <property type="entry name" value="Cyt_B5-like_heme/steroid_sf"/>
</dbReference>
<keyword evidence="3" id="KW-1133">Transmembrane helix</keyword>
<dbReference type="SUPFAM" id="SSF55856">
    <property type="entry name" value="Cytochrome b5-like heme/steroid binding domain"/>
    <property type="match status" value="1"/>
</dbReference>
<dbReference type="AlphaFoldDB" id="A0AAD9KIA0"/>
<dbReference type="InterPro" id="IPR050577">
    <property type="entry name" value="MAPR/NEUFC/NENF-like"/>
</dbReference>
<feature type="compositionally biased region" description="Acidic residues" evidence="2">
    <location>
        <begin position="174"/>
        <end position="186"/>
    </location>
</feature>
<dbReference type="PANTHER" id="PTHR10281">
    <property type="entry name" value="MEMBRANE-ASSOCIATED PROGESTERONE RECEPTOR COMPONENT-RELATED"/>
    <property type="match status" value="1"/>
</dbReference>
<dbReference type="FunFam" id="3.10.120.10:FF:000003">
    <property type="entry name" value="membrane-associated progesterone receptor component 1"/>
    <property type="match status" value="1"/>
</dbReference>
<protein>
    <recommendedName>
        <fullName evidence="4">Cytochrome b5 heme-binding domain-containing protein</fullName>
    </recommendedName>
</protein>
<evidence type="ECO:0000259" key="4">
    <source>
        <dbReference type="SMART" id="SM01117"/>
    </source>
</evidence>
<keyword evidence="6" id="KW-1185">Reference proteome</keyword>
<feature type="transmembrane region" description="Helical" evidence="3">
    <location>
        <begin position="27"/>
        <end position="47"/>
    </location>
</feature>
<evidence type="ECO:0000313" key="6">
    <source>
        <dbReference type="Proteomes" id="UP001209878"/>
    </source>
</evidence>
<proteinExistence type="inferred from homology"/>
<dbReference type="GO" id="GO:0005783">
    <property type="term" value="C:endoplasmic reticulum"/>
    <property type="evidence" value="ECO:0007669"/>
    <property type="project" value="TreeGrafter"/>
</dbReference>
<accession>A0AAD9KIA0</accession>
<evidence type="ECO:0000313" key="5">
    <source>
        <dbReference type="EMBL" id="KAK2172084.1"/>
    </source>
</evidence>
<dbReference type="InterPro" id="IPR001199">
    <property type="entry name" value="Cyt_B5-like_heme/steroid-bd"/>
</dbReference>
<dbReference type="PANTHER" id="PTHR10281:SF106">
    <property type="entry name" value="IP06960P-RELATED"/>
    <property type="match status" value="1"/>
</dbReference>
<name>A0AAD9KIA0_RIDPI</name>
<feature type="domain" description="Cytochrome b5 heme-binding" evidence="4">
    <location>
        <begin position="70"/>
        <end position="169"/>
    </location>
</feature>
<feature type="region of interest" description="Disordered" evidence="2">
    <location>
        <begin position="169"/>
        <end position="193"/>
    </location>
</feature>
<comment type="similarity">
    <text evidence="1">Belongs to the cytochrome b5 family. MAPR subfamily.</text>
</comment>
<dbReference type="EMBL" id="JAODUO010000994">
    <property type="protein sequence ID" value="KAK2172084.1"/>
    <property type="molecule type" value="Genomic_DNA"/>
</dbReference>
<sequence length="193" mass="22013">MAETVEQAAEAQHPTINARMGFVTELFSSPLNITLMVICSFLLYKIFSNRRQKPLPPVEPQLPSMKKRDFTVEQLREFDGNGKDGRILIALNGNVFDVTKEKRFYGPGGPYGAFAGRDASRGLATFSLTEDVIRTEYDDLSDLNTTEMDGMREWEMQFKEKYDKVGRLLKPGEEMTDYTDTEEEQSSQDKKDD</sequence>
<evidence type="ECO:0000256" key="1">
    <source>
        <dbReference type="ARBA" id="ARBA00038357"/>
    </source>
</evidence>
<organism evidence="5 6">
    <name type="scientific">Ridgeia piscesae</name>
    <name type="common">Tubeworm</name>
    <dbReference type="NCBI Taxonomy" id="27915"/>
    <lineage>
        <taxon>Eukaryota</taxon>
        <taxon>Metazoa</taxon>
        <taxon>Spiralia</taxon>
        <taxon>Lophotrochozoa</taxon>
        <taxon>Annelida</taxon>
        <taxon>Polychaeta</taxon>
        <taxon>Sedentaria</taxon>
        <taxon>Canalipalpata</taxon>
        <taxon>Sabellida</taxon>
        <taxon>Siboglinidae</taxon>
        <taxon>Ridgeia</taxon>
    </lineage>
</organism>